<accession>A0A3B1BVT7</accession>
<name>A0A3B1BVT7_9ZZZZ</name>
<sequence length="368" mass="41062">MKTILTFVLSLLIFVVFLPSAAFATDLSAVIEMADSGDVDGAIKKLDEMLKQDEGNIQVRFFKATLLMEAGRANEAQAVLEDVTRRYPDLPEAYNNLAALHASQGRLIQAKTMLENLTISHPNFAIAHENLSDIYAALASQGMERAARLGARSETSRRKLELLEEIVEFVPLEDETKNAKEVKKASYKKAESKKIKVKTSTSPKQAEKAQPVAKPKPVEKVVVAAVETRKEEKVAAPPIEPAEPKLVEKPKPAAKSTRQVIVDFVNSWRRAWISKDIKKYSAHYTDDFKYKGIEKAVWMKKKLARFKKSGAIDMKVSDVKVVFGAGEAVVTFTQRYKSNVINSVGKKRLKLVNTDDGWKIASEKWSPK</sequence>
<dbReference type="SUPFAM" id="SSF48452">
    <property type="entry name" value="TPR-like"/>
    <property type="match status" value="1"/>
</dbReference>
<dbReference type="Gene3D" id="3.10.450.50">
    <property type="match status" value="1"/>
</dbReference>
<dbReference type="EMBL" id="UOGA01000226">
    <property type="protein sequence ID" value="VAX22446.1"/>
    <property type="molecule type" value="Genomic_DNA"/>
</dbReference>
<evidence type="ECO:0000313" key="2">
    <source>
        <dbReference type="EMBL" id="VAX22446.1"/>
    </source>
</evidence>
<proteinExistence type="predicted"/>
<dbReference type="Pfam" id="PF24125">
    <property type="entry name" value="Cds6_C"/>
    <property type="match status" value="1"/>
</dbReference>
<dbReference type="Pfam" id="PF14559">
    <property type="entry name" value="TPR_19"/>
    <property type="match status" value="1"/>
</dbReference>
<protein>
    <recommendedName>
        <fullName evidence="1">Cds6 C-terminal domain-containing protein</fullName>
    </recommendedName>
</protein>
<reference evidence="2" key="1">
    <citation type="submission" date="2018-06" db="EMBL/GenBank/DDBJ databases">
        <authorList>
            <person name="Zhirakovskaya E."/>
        </authorList>
    </citation>
    <scope>NUCLEOTIDE SEQUENCE</scope>
</reference>
<gene>
    <name evidence="2" type="ORF">MNBD_NITROSPINAE04-1125</name>
</gene>
<dbReference type="InterPro" id="IPR032710">
    <property type="entry name" value="NTF2-like_dom_sf"/>
</dbReference>
<organism evidence="2">
    <name type="scientific">hydrothermal vent metagenome</name>
    <dbReference type="NCBI Taxonomy" id="652676"/>
    <lineage>
        <taxon>unclassified sequences</taxon>
        <taxon>metagenomes</taxon>
        <taxon>ecological metagenomes</taxon>
    </lineage>
</organism>
<dbReference type="AlphaFoldDB" id="A0A3B1BVT7"/>
<feature type="domain" description="Cds6 C-terminal" evidence="1">
    <location>
        <begin position="261"/>
        <end position="364"/>
    </location>
</feature>
<dbReference type="SUPFAM" id="SSF54427">
    <property type="entry name" value="NTF2-like"/>
    <property type="match status" value="1"/>
</dbReference>
<dbReference type="Gene3D" id="1.25.40.10">
    <property type="entry name" value="Tetratricopeptide repeat domain"/>
    <property type="match status" value="1"/>
</dbReference>
<dbReference type="InterPro" id="IPR011990">
    <property type="entry name" value="TPR-like_helical_dom_sf"/>
</dbReference>
<dbReference type="InterPro" id="IPR056203">
    <property type="entry name" value="Cds6_C"/>
</dbReference>
<evidence type="ECO:0000259" key="1">
    <source>
        <dbReference type="Pfam" id="PF24125"/>
    </source>
</evidence>